<dbReference type="GO" id="GO:0006396">
    <property type="term" value="P:RNA processing"/>
    <property type="evidence" value="ECO:0007669"/>
    <property type="project" value="InterPro"/>
</dbReference>
<dbReference type="SUPFAM" id="SSF48452">
    <property type="entry name" value="TPR-like"/>
    <property type="match status" value="1"/>
</dbReference>
<reference evidence="4 5" key="1">
    <citation type="submission" date="2024-03" db="EMBL/GenBank/DDBJ databases">
        <title>The Acrasis kona genome and developmental transcriptomes reveal deep origins of eukaryotic multicellular pathways.</title>
        <authorList>
            <person name="Sheikh S."/>
            <person name="Fu C.-J."/>
            <person name="Brown M.W."/>
            <person name="Baldauf S.L."/>
        </authorList>
    </citation>
    <scope>NUCLEOTIDE SEQUENCE [LARGE SCALE GENOMIC DNA]</scope>
    <source>
        <strain evidence="4 5">ATCC MYA-3509</strain>
    </source>
</reference>
<evidence type="ECO:0000256" key="1">
    <source>
        <dbReference type="ARBA" id="ARBA00004123"/>
    </source>
</evidence>
<name>A0AAW2YZ47_9EUKA</name>
<keyword evidence="5" id="KW-1185">Reference proteome</keyword>
<comment type="caution">
    <text evidence="4">The sequence shown here is derived from an EMBL/GenBank/DDBJ whole genome shotgun (WGS) entry which is preliminary data.</text>
</comment>
<protein>
    <submittedName>
        <fullName evidence="4">Uncharacterized protein</fullName>
    </submittedName>
</protein>
<comment type="similarity">
    <text evidence="2">Belongs to the NRDE2 family.</text>
</comment>
<dbReference type="SMART" id="SM00386">
    <property type="entry name" value="HAT"/>
    <property type="match status" value="3"/>
</dbReference>
<comment type="subcellular location">
    <subcellularLocation>
        <location evidence="1">Nucleus</location>
    </subcellularLocation>
</comment>
<evidence type="ECO:0000313" key="4">
    <source>
        <dbReference type="EMBL" id="KAL0482718.1"/>
    </source>
</evidence>
<accession>A0AAW2YZ47</accession>
<dbReference type="InterPro" id="IPR011990">
    <property type="entry name" value="TPR-like_helical_dom_sf"/>
</dbReference>
<evidence type="ECO:0000256" key="3">
    <source>
        <dbReference type="ARBA" id="ARBA00023242"/>
    </source>
</evidence>
<sequence length="456" mass="53091">MIGMSIKAMSQRDDSKHLFSVFDCLNRFEEWKPDATGSIQSDLVRKEMIMSIFEQAISMFPNDKGLSLAYTDFKSANGSQKQVVIDMLNNDRNNLHLWYYYAKHCDESTNVCNVYEAVLTQLKNQTAQDSSVMPLLCRSYAEEQIQAGNHQAALHTLCCCAEGLTSYGAFTEKPTPSAVLRTKKFFQSKYTLDVDSVRQNLEYIMCHALFEHINQGESAARQVFENVLNKVKWPNCSDAHDTFKLETRCEVFHKKVQSRWSVQVGDVHEQYLWLLYLKYIHSYSSVNRSQKRQVLLCFSKRFPTHPVGISLLTDLEKESNVSSRIRRLIDSSLIQVPSPVLFLYAICAELRNESASSEHRIRSLFERSLEYQICRANVMIWRMYMRFEVSQGNVEAAKRIFYRGIDKCPYAKILWLDCVKLFREQFSVQELKELIDLMSEKEIMMRTKLEEFVPKE</sequence>
<dbReference type="PANTHER" id="PTHR13471">
    <property type="entry name" value="TETRATRICOPEPTIDE-LIKE HELICAL"/>
    <property type="match status" value="1"/>
</dbReference>
<gene>
    <name evidence="4" type="ORF">AKO1_014264</name>
</gene>
<dbReference type="InterPro" id="IPR013633">
    <property type="entry name" value="NRDE-2"/>
</dbReference>
<proteinExistence type="inferred from homology"/>
<dbReference type="AlphaFoldDB" id="A0AAW2YZ47"/>
<keyword evidence="3" id="KW-0539">Nucleus</keyword>
<dbReference type="PANTHER" id="PTHR13471:SF0">
    <property type="entry name" value="NUCLEAR EXOSOME REGULATOR NRDE2"/>
    <property type="match status" value="1"/>
</dbReference>
<dbReference type="GO" id="GO:0031048">
    <property type="term" value="P:regulatory ncRNA-mediated heterochromatin formation"/>
    <property type="evidence" value="ECO:0007669"/>
    <property type="project" value="TreeGrafter"/>
</dbReference>
<organism evidence="4 5">
    <name type="scientific">Acrasis kona</name>
    <dbReference type="NCBI Taxonomy" id="1008807"/>
    <lineage>
        <taxon>Eukaryota</taxon>
        <taxon>Discoba</taxon>
        <taxon>Heterolobosea</taxon>
        <taxon>Tetramitia</taxon>
        <taxon>Eutetramitia</taxon>
        <taxon>Acrasidae</taxon>
        <taxon>Acrasis</taxon>
    </lineage>
</organism>
<dbReference type="EMBL" id="JAOPGA020000886">
    <property type="protein sequence ID" value="KAL0482718.1"/>
    <property type="molecule type" value="Genomic_DNA"/>
</dbReference>
<dbReference type="Proteomes" id="UP001431209">
    <property type="component" value="Unassembled WGS sequence"/>
</dbReference>
<dbReference type="GO" id="GO:0071013">
    <property type="term" value="C:catalytic step 2 spliceosome"/>
    <property type="evidence" value="ECO:0007669"/>
    <property type="project" value="TreeGrafter"/>
</dbReference>
<evidence type="ECO:0000256" key="2">
    <source>
        <dbReference type="ARBA" id="ARBA00009265"/>
    </source>
</evidence>
<evidence type="ECO:0000313" key="5">
    <source>
        <dbReference type="Proteomes" id="UP001431209"/>
    </source>
</evidence>
<dbReference type="GO" id="GO:1902369">
    <property type="term" value="P:negative regulation of RNA catabolic process"/>
    <property type="evidence" value="ECO:0007669"/>
    <property type="project" value="TreeGrafter"/>
</dbReference>
<dbReference type="Gene3D" id="1.25.40.10">
    <property type="entry name" value="Tetratricopeptide repeat domain"/>
    <property type="match status" value="2"/>
</dbReference>
<dbReference type="InterPro" id="IPR003107">
    <property type="entry name" value="HAT"/>
</dbReference>